<comment type="function">
    <text evidence="6">Acetyltransferase implicated in the O-acetylation of Nod factors.</text>
</comment>
<dbReference type="Gene3D" id="2.160.10.10">
    <property type="entry name" value="Hexapeptide repeat proteins"/>
    <property type="match status" value="1"/>
</dbReference>
<dbReference type="FunFam" id="2.160.10.10:FF:000025">
    <property type="entry name" value="Hexapeptide-repeat containing-acetyltransferase"/>
    <property type="match status" value="1"/>
</dbReference>
<evidence type="ECO:0000313" key="9">
    <source>
        <dbReference type="EMBL" id="SFS14565.1"/>
    </source>
</evidence>
<gene>
    <name evidence="9" type="ORF">SAMN05444714_1715</name>
</gene>
<dbReference type="OrthoDB" id="9815592at2"/>
<feature type="domain" description="Maltose/galactoside acetyltransferase" evidence="8">
    <location>
        <begin position="5"/>
        <end position="59"/>
    </location>
</feature>
<dbReference type="EMBL" id="FOZM01000001">
    <property type="protein sequence ID" value="SFS14565.1"/>
    <property type="molecule type" value="Genomic_DNA"/>
</dbReference>
<evidence type="ECO:0000256" key="1">
    <source>
        <dbReference type="ARBA" id="ARBA00007274"/>
    </source>
</evidence>
<name>A0A1I6MFR1_9RHOB</name>
<dbReference type="SUPFAM" id="SSF51161">
    <property type="entry name" value="Trimeric LpxA-like enzymes"/>
    <property type="match status" value="1"/>
</dbReference>
<dbReference type="STRING" id="1123755.SAMN05444714_1715"/>
<evidence type="ECO:0000256" key="5">
    <source>
        <dbReference type="ARBA" id="ARBA00023315"/>
    </source>
</evidence>
<dbReference type="SMART" id="SM01266">
    <property type="entry name" value="Mac"/>
    <property type="match status" value="1"/>
</dbReference>
<keyword evidence="2" id="KW-0536">Nodulation</keyword>
<accession>A0A1I6MFR1</accession>
<evidence type="ECO:0000259" key="8">
    <source>
        <dbReference type="SMART" id="SM01266"/>
    </source>
</evidence>
<evidence type="ECO:0000256" key="2">
    <source>
        <dbReference type="ARBA" id="ARBA00022458"/>
    </source>
</evidence>
<dbReference type="Pfam" id="PF12464">
    <property type="entry name" value="Mac"/>
    <property type="match status" value="1"/>
</dbReference>
<dbReference type="GO" id="GO:0005829">
    <property type="term" value="C:cytosol"/>
    <property type="evidence" value="ECO:0007669"/>
    <property type="project" value="TreeGrafter"/>
</dbReference>
<keyword evidence="4" id="KW-0677">Repeat</keyword>
<dbReference type="InterPro" id="IPR018357">
    <property type="entry name" value="Hexapep_transf_CS"/>
</dbReference>
<keyword evidence="10" id="KW-1185">Reference proteome</keyword>
<sequence>MKTPFEKMIAGELYNGADPTLLEMQAKAQARLDALNAVSPDDRPAQLAAMRALFGTVDGPCIIKPPFTVEFGCNIHLGAWVFVNNGATFLDSAPITIGERAAIGPNVQLVTATHPVRPADRFTDTNPEGMPPFIVHNIAKPITIGAYAWIGAGAIIMPGVTIGAGAVVGAGSVVTRDVPDRMIAAGNPAKIIRSVDD</sequence>
<dbReference type="InterPro" id="IPR011004">
    <property type="entry name" value="Trimer_LpxA-like_sf"/>
</dbReference>
<dbReference type="GO" id="GO:0016407">
    <property type="term" value="F:acetyltransferase activity"/>
    <property type="evidence" value="ECO:0007669"/>
    <property type="project" value="InterPro"/>
</dbReference>
<reference evidence="9 10" key="1">
    <citation type="submission" date="2016-10" db="EMBL/GenBank/DDBJ databases">
        <authorList>
            <person name="de Groot N.N."/>
        </authorList>
    </citation>
    <scope>NUCLEOTIDE SEQUENCE [LARGE SCALE GENOMIC DNA]</scope>
    <source>
        <strain evidence="9 10">DSM 29433</strain>
    </source>
</reference>
<protein>
    <recommendedName>
        <fullName evidence="7">Nodulation protein L</fullName>
    </recommendedName>
</protein>
<dbReference type="InterPro" id="IPR051159">
    <property type="entry name" value="Hexapeptide_acetyltransf"/>
</dbReference>
<evidence type="ECO:0000256" key="6">
    <source>
        <dbReference type="ARBA" id="ARBA00055587"/>
    </source>
</evidence>
<evidence type="ECO:0000313" key="10">
    <source>
        <dbReference type="Proteomes" id="UP000198926"/>
    </source>
</evidence>
<dbReference type="InterPro" id="IPR024688">
    <property type="entry name" value="Mac_dom"/>
</dbReference>
<evidence type="ECO:0000256" key="7">
    <source>
        <dbReference type="ARBA" id="ARBA00067695"/>
    </source>
</evidence>
<keyword evidence="5" id="KW-0012">Acyltransferase</keyword>
<dbReference type="Pfam" id="PF00132">
    <property type="entry name" value="Hexapep"/>
    <property type="match status" value="1"/>
</dbReference>
<dbReference type="RefSeq" id="WP_090206426.1">
    <property type="nucleotide sequence ID" value="NZ_FOZM01000001.1"/>
</dbReference>
<evidence type="ECO:0000256" key="4">
    <source>
        <dbReference type="ARBA" id="ARBA00022737"/>
    </source>
</evidence>
<proteinExistence type="inferred from homology"/>
<dbReference type="PROSITE" id="PS00101">
    <property type="entry name" value="HEXAPEP_TRANSFERASES"/>
    <property type="match status" value="1"/>
</dbReference>
<dbReference type="PANTHER" id="PTHR23416:SF23">
    <property type="entry name" value="ACETYLTRANSFERASE C18B11.09C-RELATED"/>
    <property type="match status" value="1"/>
</dbReference>
<dbReference type="GO" id="GO:0008374">
    <property type="term" value="F:O-acyltransferase activity"/>
    <property type="evidence" value="ECO:0007669"/>
    <property type="project" value="TreeGrafter"/>
</dbReference>
<comment type="similarity">
    <text evidence="1">Belongs to the transferase hexapeptide repeat family.</text>
</comment>
<dbReference type="PANTHER" id="PTHR23416">
    <property type="entry name" value="SIALIC ACID SYNTHASE-RELATED"/>
    <property type="match status" value="1"/>
</dbReference>
<keyword evidence="3 9" id="KW-0808">Transferase</keyword>
<dbReference type="AlphaFoldDB" id="A0A1I6MFR1"/>
<dbReference type="Proteomes" id="UP000198926">
    <property type="component" value="Unassembled WGS sequence"/>
</dbReference>
<dbReference type="InterPro" id="IPR001451">
    <property type="entry name" value="Hexapep"/>
</dbReference>
<dbReference type="CDD" id="cd03357">
    <property type="entry name" value="LbH_MAT_GAT"/>
    <property type="match status" value="1"/>
</dbReference>
<evidence type="ECO:0000256" key="3">
    <source>
        <dbReference type="ARBA" id="ARBA00022679"/>
    </source>
</evidence>
<organism evidence="9 10">
    <name type="scientific">Yoonia litorea</name>
    <dbReference type="NCBI Taxonomy" id="1123755"/>
    <lineage>
        <taxon>Bacteria</taxon>
        <taxon>Pseudomonadati</taxon>
        <taxon>Pseudomonadota</taxon>
        <taxon>Alphaproteobacteria</taxon>
        <taxon>Rhodobacterales</taxon>
        <taxon>Paracoccaceae</taxon>
        <taxon>Yoonia</taxon>
    </lineage>
</organism>